<reference evidence="2" key="1">
    <citation type="submission" date="2016-03" db="EMBL/GenBank/DDBJ databases">
        <title>Updated assembly of Pseudogymnoascus destructans, the fungus causing white-nose syndrome of bats.</title>
        <authorList>
            <person name="Palmer J.M."/>
            <person name="Drees K.P."/>
            <person name="Foster J.T."/>
            <person name="Lindner D.L."/>
        </authorList>
    </citation>
    <scope>NUCLEOTIDE SEQUENCE [LARGE SCALE GENOMIC DNA]</scope>
    <source>
        <strain evidence="2">20631-21</strain>
    </source>
</reference>
<dbReference type="Proteomes" id="UP000077154">
    <property type="component" value="Unassembled WGS sequence"/>
</dbReference>
<feature type="region of interest" description="Disordered" evidence="1">
    <location>
        <begin position="1"/>
        <end position="46"/>
    </location>
</feature>
<dbReference type="OrthoDB" id="4207238at2759"/>
<organism evidence="2">
    <name type="scientific">Pseudogymnoascus destructans</name>
    <dbReference type="NCBI Taxonomy" id="655981"/>
    <lineage>
        <taxon>Eukaryota</taxon>
        <taxon>Fungi</taxon>
        <taxon>Dikarya</taxon>
        <taxon>Ascomycota</taxon>
        <taxon>Pezizomycotina</taxon>
        <taxon>Leotiomycetes</taxon>
        <taxon>Thelebolales</taxon>
        <taxon>Thelebolaceae</taxon>
        <taxon>Pseudogymnoascus</taxon>
    </lineage>
</organism>
<gene>
    <name evidence="2" type="ORF">VC83_06555</name>
</gene>
<dbReference type="VEuPathDB" id="FungiDB:GMDG_08547"/>
<dbReference type="eggNOG" id="ENOG502SCBI">
    <property type="taxonomic scope" value="Eukaryota"/>
</dbReference>
<evidence type="ECO:0000313" key="2">
    <source>
        <dbReference type="EMBL" id="OAF58326.1"/>
    </source>
</evidence>
<accession>A0A177A852</accession>
<dbReference type="RefSeq" id="XP_024323611.1">
    <property type="nucleotide sequence ID" value="XM_024470151.1"/>
</dbReference>
<dbReference type="EMBL" id="KV441397">
    <property type="protein sequence ID" value="OAF58326.1"/>
    <property type="molecule type" value="Genomic_DNA"/>
</dbReference>
<feature type="compositionally biased region" description="Basic residues" evidence="1">
    <location>
        <begin position="1"/>
        <end position="16"/>
    </location>
</feature>
<proteinExistence type="predicted"/>
<dbReference type="VEuPathDB" id="FungiDB:GMDG_08413"/>
<sequence>MPPRPLRSRLKKRAHLFRAPIPRPSAPAVDSGGHNALGIQAGNHGDQPSDTSIQFNAMINGDASDDYDNDYNTIGSNSDSDIDMPLPQPQDLQEITEKAIQDLSGHIPVDDPATTVPYADTARNDVFVLEIPIEDFLPDDLRMPPPPVPAAAEHASILGEDDSELVQHNRSSQPFSPYLAFMAMWAEKYNLSRQAYQDPNEGLPLGQDLNIKAVELPRDVTTLKKQFMAQLPLLPLRHKMVDLNQEKLPTMTPAEKTGPRKDRQADAHWFDVATLVTAILSVEDLHKDFWKGLGAFVDTPNEIWESDVWLCSLRTTSGEHITFSDRLPVICSEFVEYNSKKKGGFRVGRVYSIEIDKRTDAIERGKPVVKIQMVYSTAELSPKIRNIGSELPVPLTRLEKLLSEDDFEFVLPKNLVQQLDITVDYTFGNGILGQQNHGFKPQSQIRRVLNTMHEEIRPAAQSHPHVAELELKAYGREWIVKALEQGFISVPWLMFIDGFGLYRNMYRSMTGVYVTAA</sequence>
<dbReference type="GeneID" id="36289614"/>
<dbReference type="AlphaFoldDB" id="A0A177A852"/>
<name>A0A177A852_9PEZI</name>
<evidence type="ECO:0000256" key="1">
    <source>
        <dbReference type="SAM" id="MobiDB-lite"/>
    </source>
</evidence>
<protein>
    <submittedName>
        <fullName evidence="2">Uncharacterized protein</fullName>
    </submittedName>
</protein>